<reference evidence="2 3" key="1">
    <citation type="journal article" date="2018" name="Int. J. Syst. Evol. Microbiol.">
        <title>Zhouia spongiae sp. nov., isolated from a marine sponge.</title>
        <authorList>
            <person name="Zhuang L."/>
            <person name="Lin B."/>
            <person name="Qin F."/>
            <person name="Luo L."/>
        </authorList>
    </citation>
    <scope>NUCLEOTIDE SEQUENCE [LARGE SCALE GENOMIC DNA]</scope>
    <source>
        <strain evidence="2 3">HN-Y44</strain>
    </source>
</reference>
<evidence type="ECO:0000313" key="3">
    <source>
        <dbReference type="Proteomes" id="UP000829476"/>
    </source>
</evidence>
<dbReference type="PROSITE" id="PS51257">
    <property type="entry name" value="PROKAR_LIPOPROTEIN"/>
    <property type="match status" value="1"/>
</dbReference>
<dbReference type="Proteomes" id="UP000829476">
    <property type="component" value="Chromosome"/>
</dbReference>
<dbReference type="Pfam" id="PF14289">
    <property type="entry name" value="DUF4369"/>
    <property type="match status" value="1"/>
</dbReference>
<dbReference type="EMBL" id="CP094326">
    <property type="protein sequence ID" value="UNY98919.1"/>
    <property type="molecule type" value="Genomic_DNA"/>
</dbReference>
<name>A0ABY3YMZ0_9FLAO</name>
<dbReference type="RefSeq" id="WP_242937322.1">
    <property type="nucleotide sequence ID" value="NZ_CP094326.1"/>
</dbReference>
<evidence type="ECO:0000313" key="2">
    <source>
        <dbReference type="EMBL" id="UNY98919.1"/>
    </source>
</evidence>
<evidence type="ECO:0000259" key="1">
    <source>
        <dbReference type="Pfam" id="PF14289"/>
    </source>
</evidence>
<protein>
    <submittedName>
        <fullName evidence="2">DUF4369 domain-containing protein</fullName>
    </submittedName>
</protein>
<gene>
    <name evidence="2" type="ORF">MQE36_00850</name>
</gene>
<sequence>MKKIFAPVFAAILLGACGKEKTNLHITGNIEGLKKGTLYLQKIDSSTFVKIDSMVIDGDAHFKFNTYIESPEMIYLSLEKADGIANNDLLEVFAEPGEMTINTTRNYFIAEAKVEGSESHNKLIEYKKMISKFTDLNLNYLKESLNASKKGDSVTFDSLQDLSEKNAKRRYLYTLNFILNNKDSYLAPYLALTETYNARLKYLDSINNTLTERVSNSKYGKELDDYIKTIREQEKQNDSIQE</sequence>
<dbReference type="InterPro" id="IPR025380">
    <property type="entry name" value="DUF4369"/>
</dbReference>
<proteinExistence type="predicted"/>
<feature type="domain" description="DUF4369" evidence="1">
    <location>
        <begin position="25"/>
        <end position="123"/>
    </location>
</feature>
<accession>A0ABY3YMZ0</accession>
<organism evidence="2 3">
    <name type="scientific">Zhouia spongiae</name>
    <dbReference type="NCBI Taxonomy" id="2202721"/>
    <lineage>
        <taxon>Bacteria</taxon>
        <taxon>Pseudomonadati</taxon>
        <taxon>Bacteroidota</taxon>
        <taxon>Flavobacteriia</taxon>
        <taxon>Flavobacteriales</taxon>
        <taxon>Flavobacteriaceae</taxon>
        <taxon>Zhouia</taxon>
    </lineage>
</organism>
<keyword evidence="3" id="KW-1185">Reference proteome</keyword>